<gene>
    <name evidence="2" type="ORF">L201_002091</name>
</gene>
<dbReference type="GeneID" id="91092763"/>
<feature type="region of interest" description="Disordered" evidence="1">
    <location>
        <begin position="1"/>
        <end position="74"/>
    </location>
</feature>
<proteinExistence type="predicted"/>
<evidence type="ECO:0000256" key="1">
    <source>
        <dbReference type="SAM" id="MobiDB-lite"/>
    </source>
</evidence>
<sequence length="74" mass="7777">MNQSTQQASTGTSSQRMASPSKVRDAISNYEGMSPPTSPTSPSIKPPKLSRVDSTASDGRFSLSRTNTNDGASK</sequence>
<feature type="compositionally biased region" description="Low complexity" evidence="1">
    <location>
        <begin position="1"/>
        <end position="15"/>
    </location>
</feature>
<name>A0AAX4JP78_9TREE</name>
<dbReference type="EMBL" id="CP144099">
    <property type="protein sequence ID" value="WWC87205.1"/>
    <property type="molecule type" value="Genomic_DNA"/>
</dbReference>
<evidence type="ECO:0000313" key="2">
    <source>
        <dbReference type="EMBL" id="WWC87205.1"/>
    </source>
</evidence>
<dbReference type="AlphaFoldDB" id="A0AAX4JP78"/>
<protein>
    <submittedName>
        <fullName evidence="2">Uncharacterized protein</fullName>
    </submittedName>
</protein>
<dbReference type="Proteomes" id="UP001355207">
    <property type="component" value="Chromosome 2"/>
</dbReference>
<accession>A0AAX4JP78</accession>
<organism evidence="2 3">
    <name type="scientific">Kwoniella dendrophila CBS 6074</name>
    <dbReference type="NCBI Taxonomy" id="1295534"/>
    <lineage>
        <taxon>Eukaryota</taxon>
        <taxon>Fungi</taxon>
        <taxon>Dikarya</taxon>
        <taxon>Basidiomycota</taxon>
        <taxon>Agaricomycotina</taxon>
        <taxon>Tremellomycetes</taxon>
        <taxon>Tremellales</taxon>
        <taxon>Cryptococcaceae</taxon>
        <taxon>Kwoniella</taxon>
    </lineage>
</organism>
<dbReference type="RefSeq" id="XP_066073968.1">
    <property type="nucleotide sequence ID" value="XM_066217871.1"/>
</dbReference>
<feature type="compositionally biased region" description="Polar residues" evidence="1">
    <location>
        <begin position="52"/>
        <end position="74"/>
    </location>
</feature>
<reference evidence="2 3" key="1">
    <citation type="submission" date="2024-01" db="EMBL/GenBank/DDBJ databases">
        <title>Comparative genomics of Cryptococcus and Kwoniella reveals pathogenesis evolution and contrasting modes of karyotype evolution via chromosome fusion or intercentromeric recombination.</title>
        <authorList>
            <person name="Coelho M.A."/>
            <person name="David-Palma M."/>
            <person name="Shea T."/>
            <person name="Bowers K."/>
            <person name="McGinley-Smith S."/>
            <person name="Mohammad A.W."/>
            <person name="Gnirke A."/>
            <person name="Yurkov A.M."/>
            <person name="Nowrousian M."/>
            <person name="Sun S."/>
            <person name="Cuomo C.A."/>
            <person name="Heitman J."/>
        </authorList>
    </citation>
    <scope>NUCLEOTIDE SEQUENCE [LARGE SCALE GENOMIC DNA]</scope>
    <source>
        <strain evidence="2 3">CBS 6074</strain>
    </source>
</reference>
<evidence type="ECO:0000313" key="3">
    <source>
        <dbReference type="Proteomes" id="UP001355207"/>
    </source>
</evidence>
<keyword evidence="3" id="KW-1185">Reference proteome</keyword>